<dbReference type="PANTHER" id="PTHR21266">
    <property type="entry name" value="IRON-SULFUR DOMAIN CONTAINING PROTEIN"/>
    <property type="match status" value="1"/>
</dbReference>
<dbReference type="InterPro" id="IPR036922">
    <property type="entry name" value="Rieske_2Fe-2S_sf"/>
</dbReference>
<evidence type="ECO:0000256" key="2">
    <source>
        <dbReference type="ARBA" id="ARBA00022692"/>
    </source>
</evidence>
<dbReference type="GO" id="GO:0016020">
    <property type="term" value="C:membrane"/>
    <property type="evidence" value="ECO:0007669"/>
    <property type="project" value="UniProtKB-SubCell"/>
</dbReference>
<keyword evidence="13" id="KW-1185">Reference proteome</keyword>
<evidence type="ECO:0000256" key="3">
    <source>
        <dbReference type="ARBA" id="ARBA00022714"/>
    </source>
</evidence>
<evidence type="ECO:0000256" key="6">
    <source>
        <dbReference type="ARBA" id="ARBA00022989"/>
    </source>
</evidence>
<protein>
    <recommendedName>
        <fullName evidence="11">Rieske domain-containing protein</fullName>
    </recommendedName>
</protein>
<keyword evidence="7" id="KW-0560">Oxidoreductase</keyword>
<dbReference type="InterPro" id="IPR017941">
    <property type="entry name" value="Rieske_2Fe-2S"/>
</dbReference>
<feature type="domain" description="Rieske" evidence="11">
    <location>
        <begin position="83"/>
        <end position="192"/>
    </location>
</feature>
<dbReference type="InterPro" id="IPR050584">
    <property type="entry name" value="Cholesterol_7-desaturase"/>
</dbReference>
<name>A0A8X8ZUK6_SALSN</name>
<dbReference type="Gene3D" id="3.90.380.10">
    <property type="entry name" value="Naphthalene 1,2-dioxygenase Alpha Subunit, Chain A, domain 1"/>
    <property type="match status" value="1"/>
</dbReference>
<reference evidence="12" key="1">
    <citation type="submission" date="2018-01" db="EMBL/GenBank/DDBJ databases">
        <authorList>
            <person name="Mao J.F."/>
        </authorList>
    </citation>
    <scope>NUCLEOTIDE SEQUENCE</scope>
    <source>
        <strain evidence="12">Huo1</strain>
        <tissue evidence="12">Leaf</tissue>
    </source>
</reference>
<dbReference type="SUPFAM" id="SSF50022">
    <property type="entry name" value="ISP domain"/>
    <property type="match status" value="1"/>
</dbReference>
<dbReference type="Pfam" id="PF00355">
    <property type="entry name" value="Rieske"/>
    <property type="match status" value="1"/>
</dbReference>
<keyword evidence="10" id="KW-0472">Membrane</keyword>
<evidence type="ECO:0000256" key="1">
    <source>
        <dbReference type="ARBA" id="ARBA00004370"/>
    </source>
</evidence>
<dbReference type="EMBL" id="PNBA02000007">
    <property type="protein sequence ID" value="KAG6417176.1"/>
    <property type="molecule type" value="Genomic_DNA"/>
</dbReference>
<keyword evidence="6" id="KW-1133">Transmembrane helix</keyword>
<comment type="subcellular location">
    <subcellularLocation>
        <location evidence="1">Membrane</location>
    </subcellularLocation>
</comment>
<keyword evidence="3" id="KW-0001">2Fe-2S</keyword>
<evidence type="ECO:0000313" key="13">
    <source>
        <dbReference type="Proteomes" id="UP000298416"/>
    </source>
</evidence>
<dbReference type="GO" id="GO:0016491">
    <property type="term" value="F:oxidoreductase activity"/>
    <property type="evidence" value="ECO:0007669"/>
    <property type="project" value="UniProtKB-KW"/>
</dbReference>
<dbReference type="CDD" id="cd03480">
    <property type="entry name" value="Rieske_RO_Alpha_PaO"/>
    <property type="match status" value="1"/>
</dbReference>
<evidence type="ECO:0000259" key="11">
    <source>
        <dbReference type="PROSITE" id="PS51296"/>
    </source>
</evidence>
<dbReference type="GO" id="GO:0051537">
    <property type="term" value="F:2 iron, 2 sulfur cluster binding"/>
    <property type="evidence" value="ECO:0007669"/>
    <property type="project" value="UniProtKB-KW"/>
</dbReference>
<dbReference type="PROSITE" id="PS51296">
    <property type="entry name" value="RIESKE"/>
    <property type="match status" value="1"/>
</dbReference>
<dbReference type="AlphaFoldDB" id="A0A8X8ZUK6"/>
<dbReference type="GO" id="GO:0046872">
    <property type="term" value="F:metal ion binding"/>
    <property type="evidence" value="ECO:0007669"/>
    <property type="project" value="UniProtKB-KW"/>
</dbReference>
<evidence type="ECO:0000313" key="12">
    <source>
        <dbReference type="EMBL" id="KAG6417176.1"/>
    </source>
</evidence>
<comment type="caution">
    <text evidence="12">The sequence shown here is derived from an EMBL/GenBank/DDBJ whole genome shotgun (WGS) entry which is preliminary data.</text>
</comment>
<organism evidence="12">
    <name type="scientific">Salvia splendens</name>
    <name type="common">Scarlet sage</name>
    <dbReference type="NCBI Taxonomy" id="180675"/>
    <lineage>
        <taxon>Eukaryota</taxon>
        <taxon>Viridiplantae</taxon>
        <taxon>Streptophyta</taxon>
        <taxon>Embryophyta</taxon>
        <taxon>Tracheophyta</taxon>
        <taxon>Spermatophyta</taxon>
        <taxon>Magnoliopsida</taxon>
        <taxon>eudicotyledons</taxon>
        <taxon>Gunneridae</taxon>
        <taxon>Pentapetalae</taxon>
        <taxon>asterids</taxon>
        <taxon>lamiids</taxon>
        <taxon>Lamiales</taxon>
        <taxon>Lamiaceae</taxon>
        <taxon>Nepetoideae</taxon>
        <taxon>Mentheae</taxon>
        <taxon>Salviinae</taxon>
        <taxon>Salvia</taxon>
        <taxon>Salvia subgen. Calosphace</taxon>
        <taxon>core Calosphace</taxon>
    </lineage>
</organism>
<dbReference type="Gene3D" id="2.102.10.10">
    <property type="entry name" value="Rieske [2Fe-2S] iron-sulphur domain"/>
    <property type="match status" value="1"/>
</dbReference>
<keyword evidence="8" id="KW-0408">Iron</keyword>
<evidence type="ECO:0000256" key="5">
    <source>
        <dbReference type="ARBA" id="ARBA00022946"/>
    </source>
</evidence>
<keyword evidence="2" id="KW-0812">Transmembrane</keyword>
<sequence>MEVLKASSFPSFHRQTITTRSPRKTLEKSIAIIPSSRRIAPILRSNFKIFTAVSPAATSTNESDEEVESEKREERFNWYEQWYPVWPVCDLDKRRPHAKKVLGIDLVVWWDRNENAWKVFDDSCPHRLAPLSEGRIDQWGRLQCVYHGWCFGGAGDCKFIPQAPRDGPPVHTSNRACVAAYPTCVQNGILWFWPNSDPQYKDILSTKKPHYIPELDDPSYTNTMIARDIGYGYEVLIENLMDPAHVPYAHYGIMRTGKVPER</sequence>
<proteinExistence type="predicted"/>
<evidence type="ECO:0000256" key="8">
    <source>
        <dbReference type="ARBA" id="ARBA00023004"/>
    </source>
</evidence>
<dbReference type="PANTHER" id="PTHR21266:SF32">
    <property type="entry name" value="CHOLESTEROL 7-DESATURASE NVD"/>
    <property type="match status" value="1"/>
</dbReference>
<accession>A0A8X8ZUK6</accession>
<evidence type="ECO:0000256" key="4">
    <source>
        <dbReference type="ARBA" id="ARBA00022723"/>
    </source>
</evidence>
<dbReference type="GO" id="GO:0005737">
    <property type="term" value="C:cytoplasm"/>
    <property type="evidence" value="ECO:0007669"/>
    <property type="project" value="TreeGrafter"/>
</dbReference>
<dbReference type="Proteomes" id="UP000298416">
    <property type="component" value="Unassembled WGS sequence"/>
</dbReference>
<keyword evidence="5" id="KW-0809">Transit peptide</keyword>
<gene>
    <name evidence="12" type="ORF">SASPL_119327</name>
</gene>
<dbReference type="SUPFAM" id="SSF55961">
    <property type="entry name" value="Bet v1-like"/>
    <property type="match status" value="1"/>
</dbReference>
<reference evidence="12" key="2">
    <citation type="submission" date="2020-08" db="EMBL/GenBank/DDBJ databases">
        <title>Plant Genome Project.</title>
        <authorList>
            <person name="Zhang R.-G."/>
        </authorList>
    </citation>
    <scope>NUCLEOTIDE SEQUENCE</scope>
    <source>
        <strain evidence="12">Huo1</strain>
        <tissue evidence="12">Leaf</tissue>
    </source>
</reference>
<keyword evidence="4" id="KW-0479">Metal-binding</keyword>
<keyword evidence="9" id="KW-0411">Iron-sulfur</keyword>
<evidence type="ECO:0000256" key="9">
    <source>
        <dbReference type="ARBA" id="ARBA00023014"/>
    </source>
</evidence>
<evidence type="ECO:0000256" key="7">
    <source>
        <dbReference type="ARBA" id="ARBA00023002"/>
    </source>
</evidence>
<evidence type="ECO:0000256" key="10">
    <source>
        <dbReference type="ARBA" id="ARBA00023136"/>
    </source>
</evidence>